<evidence type="ECO:0000313" key="8">
    <source>
        <dbReference type="EMBL" id="BAJ52696.1"/>
    </source>
</evidence>
<sequence length="419" mass="45186">MTDVSGVSDVSDVSDVCKANEVADEQPALSFPFPAADPWEPAPEFAELRGRDRMGRVTLPTGDTAWIATRYEDNRQLLSDPRFSRAAAARAGAPRVRRAALETRSLTTMDPPEHTRLRRIAVRAFTTQSVDRLRPRIRQVTGGLLDTLAAAGPGADLVAEVARPLPVTVMCELLGVPAGDQARFGAWSRVYLSAVGHSAEEIESAAASLKGYLARLIGDKRRRPGDDLLSRLAHAPEEERLDEEELVTFGVTLLVAGVETVVHEISGGVLALLRAPEQWERLRARPALLDGAVEELIRFTPAAVSGGTLRVALEDVELGGVLVRAGEAVLPAVIAADRDPGVFPDPDRLDVTRRPNPHIGFGHGPHRCLGAQLARAELGIALGSLIARFPGLRLAVPVTELEWVLQGMQRGPKALPVRW</sequence>
<keyword evidence="3 7" id="KW-0479">Metal-binding</keyword>
<dbReference type="PANTHER" id="PTHR46696">
    <property type="entry name" value="P450, PUTATIVE (EUROFUNG)-RELATED"/>
    <property type="match status" value="1"/>
</dbReference>
<evidence type="ECO:0000256" key="1">
    <source>
        <dbReference type="ARBA" id="ARBA00010617"/>
    </source>
</evidence>
<dbReference type="GO" id="GO:0005506">
    <property type="term" value="F:iron ion binding"/>
    <property type="evidence" value="ECO:0007669"/>
    <property type="project" value="InterPro"/>
</dbReference>
<evidence type="ECO:0000256" key="3">
    <source>
        <dbReference type="ARBA" id="ARBA00022723"/>
    </source>
</evidence>
<evidence type="ECO:0000256" key="5">
    <source>
        <dbReference type="ARBA" id="ARBA00023004"/>
    </source>
</evidence>
<name>E5RLN2_9ACTN</name>
<keyword evidence="5 7" id="KW-0408">Iron</keyword>
<dbReference type="PRINTS" id="PR00385">
    <property type="entry name" value="P450"/>
</dbReference>
<dbReference type="PANTHER" id="PTHR46696:SF1">
    <property type="entry name" value="CYTOCHROME P450 YJIB-RELATED"/>
    <property type="match status" value="1"/>
</dbReference>
<comment type="similarity">
    <text evidence="1 7">Belongs to the cytochrome P450 family.</text>
</comment>
<dbReference type="InterPro" id="IPR017972">
    <property type="entry name" value="Cyt_P450_CS"/>
</dbReference>
<proteinExistence type="inferred from homology"/>
<reference evidence="8" key="1">
    <citation type="submission" date="2008-11" db="EMBL/GenBank/DDBJ databases">
        <title>Biosynthetic gene cluster for FD-594 in Streptomyces sp. TA-0256.</title>
        <authorList>
            <person name="Kudo F."/>
            <person name="Yonezawa T."/>
            <person name="Eguchi T."/>
        </authorList>
    </citation>
    <scope>NUCLEOTIDE SEQUENCE</scope>
    <source>
        <strain evidence="8">TA-0256</strain>
    </source>
</reference>
<dbReference type="CDD" id="cd11031">
    <property type="entry name" value="Cyp158A-like"/>
    <property type="match status" value="1"/>
</dbReference>
<evidence type="ECO:0000256" key="4">
    <source>
        <dbReference type="ARBA" id="ARBA00023002"/>
    </source>
</evidence>
<organism evidence="8">
    <name type="scientific">Streptomyces sp. TA-0256</name>
    <dbReference type="NCBI Taxonomy" id="573242"/>
    <lineage>
        <taxon>Bacteria</taxon>
        <taxon>Bacillati</taxon>
        <taxon>Actinomycetota</taxon>
        <taxon>Actinomycetes</taxon>
        <taxon>Kitasatosporales</taxon>
        <taxon>Streptomycetaceae</taxon>
        <taxon>Streptomyces</taxon>
    </lineage>
</organism>
<dbReference type="SUPFAM" id="SSF48264">
    <property type="entry name" value="Cytochrome P450"/>
    <property type="match status" value="1"/>
</dbReference>
<dbReference type="GO" id="GO:0020037">
    <property type="term" value="F:heme binding"/>
    <property type="evidence" value="ECO:0007669"/>
    <property type="project" value="InterPro"/>
</dbReference>
<keyword evidence="4 7" id="KW-0560">Oxidoreductase</keyword>
<evidence type="ECO:0000256" key="7">
    <source>
        <dbReference type="RuleBase" id="RU000461"/>
    </source>
</evidence>
<gene>
    <name evidence="8" type="primary">pnxO5</name>
</gene>
<dbReference type="InterPro" id="IPR001128">
    <property type="entry name" value="Cyt_P450"/>
</dbReference>
<keyword evidence="6 7" id="KW-0503">Monooxygenase</keyword>
<dbReference type="FunFam" id="1.10.630.10:FF:000018">
    <property type="entry name" value="Cytochrome P450 monooxygenase"/>
    <property type="match status" value="1"/>
</dbReference>
<evidence type="ECO:0000256" key="2">
    <source>
        <dbReference type="ARBA" id="ARBA00022617"/>
    </source>
</evidence>
<dbReference type="InterPro" id="IPR002397">
    <property type="entry name" value="Cyt_P450_B"/>
</dbReference>
<dbReference type="Pfam" id="PF00067">
    <property type="entry name" value="p450"/>
    <property type="match status" value="1"/>
</dbReference>
<evidence type="ECO:0000256" key="6">
    <source>
        <dbReference type="ARBA" id="ARBA00023033"/>
    </source>
</evidence>
<dbReference type="PROSITE" id="PS00086">
    <property type="entry name" value="CYTOCHROME_P450"/>
    <property type="match status" value="1"/>
</dbReference>
<accession>E5RLN2</accession>
<dbReference type="EMBL" id="AB469194">
    <property type="protein sequence ID" value="BAJ52696.1"/>
    <property type="molecule type" value="Genomic_DNA"/>
</dbReference>
<dbReference type="GO" id="GO:0016705">
    <property type="term" value="F:oxidoreductase activity, acting on paired donors, with incorporation or reduction of molecular oxygen"/>
    <property type="evidence" value="ECO:0007669"/>
    <property type="project" value="InterPro"/>
</dbReference>
<dbReference type="Gene3D" id="1.10.630.10">
    <property type="entry name" value="Cytochrome P450"/>
    <property type="match status" value="1"/>
</dbReference>
<protein>
    <submittedName>
        <fullName evidence="8">Putative cytochrome P450</fullName>
    </submittedName>
</protein>
<dbReference type="PRINTS" id="PR00359">
    <property type="entry name" value="BP450"/>
</dbReference>
<dbReference type="AlphaFoldDB" id="E5RLN2"/>
<dbReference type="GO" id="GO:0004497">
    <property type="term" value="F:monooxygenase activity"/>
    <property type="evidence" value="ECO:0007669"/>
    <property type="project" value="UniProtKB-KW"/>
</dbReference>
<keyword evidence="2 7" id="KW-0349">Heme</keyword>
<dbReference type="InterPro" id="IPR036396">
    <property type="entry name" value="Cyt_P450_sf"/>
</dbReference>